<feature type="region of interest" description="Disordered" evidence="1">
    <location>
        <begin position="282"/>
        <end position="313"/>
    </location>
</feature>
<reference evidence="2" key="1">
    <citation type="journal article" date="2020" name="Nat. Commun.">
        <title>Large-scale genome sequencing of mycorrhizal fungi provides insights into the early evolution of symbiotic traits.</title>
        <authorList>
            <person name="Miyauchi S."/>
            <person name="Kiss E."/>
            <person name="Kuo A."/>
            <person name="Drula E."/>
            <person name="Kohler A."/>
            <person name="Sanchez-Garcia M."/>
            <person name="Morin E."/>
            <person name="Andreopoulos B."/>
            <person name="Barry K.W."/>
            <person name="Bonito G."/>
            <person name="Buee M."/>
            <person name="Carver A."/>
            <person name="Chen C."/>
            <person name="Cichocki N."/>
            <person name="Clum A."/>
            <person name="Culley D."/>
            <person name="Crous P.W."/>
            <person name="Fauchery L."/>
            <person name="Girlanda M."/>
            <person name="Hayes R.D."/>
            <person name="Keri Z."/>
            <person name="LaButti K."/>
            <person name="Lipzen A."/>
            <person name="Lombard V."/>
            <person name="Magnuson J."/>
            <person name="Maillard F."/>
            <person name="Murat C."/>
            <person name="Nolan M."/>
            <person name="Ohm R.A."/>
            <person name="Pangilinan J."/>
            <person name="Pereira M.F."/>
            <person name="Perotto S."/>
            <person name="Peter M."/>
            <person name="Pfister S."/>
            <person name="Riley R."/>
            <person name="Sitrit Y."/>
            <person name="Stielow J.B."/>
            <person name="Szollosi G."/>
            <person name="Zifcakova L."/>
            <person name="Stursova M."/>
            <person name="Spatafora J.W."/>
            <person name="Tedersoo L."/>
            <person name="Vaario L.M."/>
            <person name="Yamada A."/>
            <person name="Yan M."/>
            <person name="Wang P."/>
            <person name="Xu J."/>
            <person name="Bruns T."/>
            <person name="Baldrian P."/>
            <person name="Vilgalys R."/>
            <person name="Dunand C."/>
            <person name="Henrissat B."/>
            <person name="Grigoriev I.V."/>
            <person name="Hibbett D."/>
            <person name="Nagy L.G."/>
            <person name="Martin F.M."/>
        </authorList>
    </citation>
    <scope>NUCLEOTIDE SEQUENCE</scope>
    <source>
        <strain evidence="2">UP504</strain>
    </source>
</reference>
<evidence type="ECO:0000256" key="1">
    <source>
        <dbReference type="SAM" id="MobiDB-lite"/>
    </source>
</evidence>
<protein>
    <submittedName>
        <fullName evidence="2">Uncharacterized protein</fullName>
    </submittedName>
</protein>
<dbReference type="Proteomes" id="UP000886523">
    <property type="component" value="Unassembled WGS sequence"/>
</dbReference>
<dbReference type="OrthoDB" id="2735536at2759"/>
<evidence type="ECO:0000313" key="2">
    <source>
        <dbReference type="EMBL" id="KAF9520003.1"/>
    </source>
</evidence>
<dbReference type="InterPro" id="IPR016712">
    <property type="entry name" value="Rbsml_bS1m-like"/>
</dbReference>
<name>A0A9P6B914_9AGAM</name>
<accession>A0A9P6B914</accession>
<proteinExistence type="predicted"/>
<keyword evidence="3" id="KW-1185">Reference proteome</keyword>
<gene>
    <name evidence="2" type="ORF">BS47DRAFT_1357744</name>
</gene>
<dbReference type="AlphaFoldDB" id="A0A9P6B914"/>
<dbReference type="PANTHER" id="PTHR28058">
    <property type="entry name" value="37S RIBOSOMAL PROTEIN MRP51, MITOCHONDRIAL"/>
    <property type="match status" value="1"/>
</dbReference>
<dbReference type="PANTHER" id="PTHR28058:SF1">
    <property type="entry name" value="SMALL RIBOSOMAL SUBUNIT PROTEIN BS1M"/>
    <property type="match status" value="1"/>
</dbReference>
<feature type="compositionally biased region" description="Polar residues" evidence="1">
    <location>
        <begin position="519"/>
        <end position="529"/>
    </location>
</feature>
<dbReference type="Pfam" id="PF11709">
    <property type="entry name" value="Mit_ribos_Mrp51"/>
    <property type="match status" value="1"/>
</dbReference>
<evidence type="ECO:0000313" key="3">
    <source>
        <dbReference type="Proteomes" id="UP000886523"/>
    </source>
</evidence>
<sequence>MSVDESSDPPKGCYRTGTRLHASLRELARARMALVWNRREIRECGKPPGDPTSWLLDQRERPIQQRLFLWILATVYRLREERKRRPSVLTLVWTIDQKESPEDEWSMSASSMAPSQFATLLRRSKFASYDPAIYQIYTSYGGHSARGDFGVKRPLPPAARTRSPNAFINNLDTRQHQTQWKDAEMQQKFVQRFDEIGAPVKPVANSIQDDRSRNAEGAWVIDSDYDSKELEIKDKDLSVLQPLTFMTPKDFKRSVAEARRLGPEFRDFVMRRQDEVIKGLQKGRPIPKSDLYQLAQTSSPNGGDPSDEGMTQENVSKAKENVVRRALSNVHRDFLAHRAKKRFATFGASTSIAPSVHPTGGLSYHHPSDLQTILTNPSVPGHVFIRPDPRRNTIPRQRELEQKFSRFVVGIGGISSKIETTEVMTESTGSMAKDNRVVPFNFFPKAELSDQERMGSKRSRRGRFRLEIAALHKAPTVVKEGTQEPDVDGTNLELNARAWMSVKQSRPNPYIPGTPPYDRSNTWTQGNPL</sequence>
<organism evidence="2 3">
    <name type="scientific">Hydnum rufescens UP504</name>
    <dbReference type="NCBI Taxonomy" id="1448309"/>
    <lineage>
        <taxon>Eukaryota</taxon>
        <taxon>Fungi</taxon>
        <taxon>Dikarya</taxon>
        <taxon>Basidiomycota</taxon>
        <taxon>Agaricomycotina</taxon>
        <taxon>Agaricomycetes</taxon>
        <taxon>Cantharellales</taxon>
        <taxon>Hydnaceae</taxon>
        <taxon>Hydnum</taxon>
    </lineage>
</organism>
<dbReference type="EMBL" id="MU128914">
    <property type="protein sequence ID" value="KAF9520003.1"/>
    <property type="molecule type" value="Genomic_DNA"/>
</dbReference>
<feature type="region of interest" description="Disordered" evidence="1">
    <location>
        <begin position="505"/>
        <end position="529"/>
    </location>
</feature>
<comment type="caution">
    <text evidence="2">The sequence shown here is derived from an EMBL/GenBank/DDBJ whole genome shotgun (WGS) entry which is preliminary data.</text>
</comment>